<organism evidence="6 7">
    <name type="scientific">Tribonema minus</name>
    <dbReference type="NCBI Taxonomy" id="303371"/>
    <lineage>
        <taxon>Eukaryota</taxon>
        <taxon>Sar</taxon>
        <taxon>Stramenopiles</taxon>
        <taxon>Ochrophyta</taxon>
        <taxon>PX clade</taxon>
        <taxon>Xanthophyceae</taxon>
        <taxon>Tribonematales</taxon>
        <taxon>Tribonemataceae</taxon>
        <taxon>Tribonema</taxon>
    </lineage>
</organism>
<keyword evidence="3" id="KW-0862">Zinc</keyword>
<evidence type="ECO:0000256" key="1">
    <source>
        <dbReference type="ARBA" id="ARBA00022723"/>
    </source>
</evidence>
<keyword evidence="7" id="KW-1185">Reference proteome</keyword>
<evidence type="ECO:0000259" key="5">
    <source>
        <dbReference type="PROSITE" id="PS50865"/>
    </source>
</evidence>
<dbReference type="InterPro" id="IPR046341">
    <property type="entry name" value="SET_dom_sf"/>
</dbReference>
<dbReference type="Pfam" id="PF00856">
    <property type="entry name" value="SET"/>
    <property type="match status" value="1"/>
</dbReference>
<dbReference type="PANTHER" id="PTHR46455">
    <property type="entry name" value="SET AND MYND DOMAIN CONTAINING, ARTHROPOD-SPECIFIC, MEMBER 4, ISOFORM A"/>
    <property type="match status" value="1"/>
</dbReference>
<evidence type="ECO:0000256" key="3">
    <source>
        <dbReference type="ARBA" id="ARBA00022833"/>
    </source>
</evidence>
<gene>
    <name evidence="6" type="ORF">JKP88DRAFT_351257</name>
</gene>
<dbReference type="SUPFAM" id="SSF144232">
    <property type="entry name" value="HIT/MYND zinc finger-like"/>
    <property type="match status" value="1"/>
</dbReference>
<dbReference type="OrthoDB" id="186739at2759"/>
<dbReference type="Gene3D" id="6.10.140.2220">
    <property type="match status" value="1"/>
</dbReference>
<dbReference type="EMBL" id="JAFCMP010000542">
    <property type="protein sequence ID" value="KAG5175979.1"/>
    <property type="molecule type" value="Genomic_DNA"/>
</dbReference>
<protein>
    <recommendedName>
        <fullName evidence="5">MYND-type domain-containing protein</fullName>
    </recommendedName>
</protein>
<dbReference type="Gene3D" id="2.170.270.10">
    <property type="entry name" value="SET domain"/>
    <property type="match status" value="1"/>
</dbReference>
<name>A0A835YII0_9STRA</name>
<dbReference type="InterPro" id="IPR053010">
    <property type="entry name" value="SET_SmydA-8"/>
</dbReference>
<keyword evidence="1" id="KW-0479">Metal-binding</keyword>
<dbReference type="Proteomes" id="UP000664859">
    <property type="component" value="Unassembled WGS sequence"/>
</dbReference>
<accession>A0A835YII0</accession>
<evidence type="ECO:0000256" key="4">
    <source>
        <dbReference type="PROSITE-ProRule" id="PRU00134"/>
    </source>
</evidence>
<dbReference type="AlphaFoldDB" id="A0A835YII0"/>
<dbReference type="GO" id="GO:0008270">
    <property type="term" value="F:zinc ion binding"/>
    <property type="evidence" value="ECO:0007669"/>
    <property type="project" value="UniProtKB-KW"/>
</dbReference>
<dbReference type="PROSITE" id="PS01360">
    <property type="entry name" value="ZF_MYND_1"/>
    <property type="match status" value="1"/>
</dbReference>
<dbReference type="InterPro" id="IPR001214">
    <property type="entry name" value="SET_dom"/>
</dbReference>
<dbReference type="PANTHER" id="PTHR46455:SF5">
    <property type="entry name" value="SET AND MYND DOMAIN CONTAINING, ARTHROPOD-SPECIFIC, MEMBER 4, ISOFORM A"/>
    <property type="match status" value="1"/>
</dbReference>
<comment type="caution">
    <text evidence="6">The sequence shown here is derived from an EMBL/GenBank/DDBJ whole genome shotgun (WGS) entry which is preliminary data.</text>
</comment>
<sequence>MTSGADPIECLERVELAPDAQLGTVLRATRAIAAGDVVLRERPLVVSAGYADLMRQAGGGIDMDNATKFLLLGYSHGFAMGDPSAPYGMDLSLLPNEYQERRGLMRLGGFMAPSCAPNCMRSARATPGYMTLVATRAIAAGDAVTRDAARLADTTKACREETLLSRGVACACARCAAPDLAFSLPCPAAAAGRCRGTLAPMLPASSPWPAANPADRAYVDGDELAAWTWQCSRCALRLHGRAMLPRLQPASALSQRLEALDAALPYSDMDARLHAPLTALIADARRELCATHIVVHRALKTLAMLYVCTTVNYDDIAAARLSDDDGSVISSRARVLALAAKTEMDALRVLECTVAGCDCGAECNANHQIIKDGIPYTMNAVKSLQHASAAAAAEAPGTAVAAAAPAAAAAAIAAARCPRLVPHLRRYVPFFAATVGAQSDEALDMAAALGVLPGGDAPLYCANCLAVSAEAAALKSCGRCRCVRYCSAACQRAHYARHHKRVCKRLAALASEHGGGGGAGGAAPMDFSGIVGVEGDSALRIFR</sequence>
<dbReference type="InterPro" id="IPR002893">
    <property type="entry name" value="Znf_MYND"/>
</dbReference>
<feature type="domain" description="MYND-type" evidence="5">
    <location>
        <begin position="461"/>
        <end position="503"/>
    </location>
</feature>
<evidence type="ECO:0000313" key="7">
    <source>
        <dbReference type="Proteomes" id="UP000664859"/>
    </source>
</evidence>
<proteinExistence type="predicted"/>
<dbReference type="PROSITE" id="PS50865">
    <property type="entry name" value="ZF_MYND_2"/>
    <property type="match status" value="1"/>
</dbReference>
<evidence type="ECO:0000256" key="2">
    <source>
        <dbReference type="ARBA" id="ARBA00022771"/>
    </source>
</evidence>
<dbReference type="SUPFAM" id="SSF82199">
    <property type="entry name" value="SET domain"/>
    <property type="match status" value="1"/>
</dbReference>
<keyword evidence="2 4" id="KW-0863">Zinc-finger</keyword>
<dbReference type="Pfam" id="PF01753">
    <property type="entry name" value="zf-MYND"/>
    <property type="match status" value="1"/>
</dbReference>
<reference evidence="6" key="1">
    <citation type="submission" date="2021-02" db="EMBL/GenBank/DDBJ databases">
        <title>First Annotated Genome of the Yellow-green Alga Tribonema minus.</title>
        <authorList>
            <person name="Mahan K.M."/>
        </authorList>
    </citation>
    <scope>NUCLEOTIDE SEQUENCE</scope>
    <source>
        <strain evidence="6">UTEX B ZZ1240</strain>
    </source>
</reference>
<evidence type="ECO:0000313" key="6">
    <source>
        <dbReference type="EMBL" id="KAG5175979.1"/>
    </source>
</evidence>